<feature type="chain" id="PRO_5018610938" evidence="1">
    <location>
        <begin position="17"/>
        <end position="129"/>
    </location>
</feature>
<dbReference type="Proteomes" id="UP000264820">
    <property type="component" value="Unplaced"/>
</dbReference>
<dbReference type="InterPro" id="IPR040439">
    <property type="entry name" value="FAM237A/B"/>
</dbReference>
<proteinExistence type="predicted"/>
<dbReference type="OMA" id="PRADPQC"/>
<reference evidence="2" key="2">
    <citation type="submission" date="2025-09" db="UniProtKB">
        <authorList>
            <consortium name="Ensembl"/>
        </authorList>
    </citation>
    <scope>IDENTIFICATION</scope>
</reference>
<name>A0A3Q3D6E8_HIPCM</name>
<evidence type="ECO:0000313" key="3">
    <source>
        <dbReference type="Proteomes" id="UP000264820"/>
    </source>
</evidence>
<accession>A0A3Q3D6E8</accession>
<reference evidence="2" key="1">
    <citation type="submission" date="2025-08" db="UniProtKB">
        <authorList>
            <consortium name="Ensembl"/>
        </authorList>
    </citation>
    <scope>IDENTIFICATION</scope>
</reference>
<dbReference type="PANTHER" id="PTHR36690">
    <property type="entry name" value="PROTEIN FAM237A"/>
    <property type="match status" value="1"/>
</dbReference>
<protein>
    <submittedName>
        <fullName evidence="2">Family with sequence similarity 237 member A</fullName>
    </submittedName>
</protein>
<evidence type="ECO:0000256" key="1">
    <source>
        <dbReference type="SAM" id="SignalP"/>
    </source>
</evidence>
<keyword evidence="3" id="KW-1185">Reference proteome</keyword>
<sequence length="129" mass="14574">MTPLAATVLVLSGVCAVPLYGQVDPRQVDPLTVPRADPQCWDSASARLLDMRSPRVADTVVAFWDLMEVLRASDNGKHKTLFWDLARVFWEIYLDCVMSRSHGLGRRHVTSVRSLSTDSEYTSYQCRSR</sequence>
<dbReference type="GeneTree" id="ENSGT00390000015769"/>
<dbReference type="Ensembl" id="ENSHCOT00000007725.1">
    <property type="protein sequence ID" value="ENSHCOP00000004044.1"/>
    <property type="gene ID" value="ENSHCOG00000005420.1"/>
</dbReference>
<keyword evidence="1" id="KW-0732">Signal</keyword>
<organism evidence="2 3">
    <name type="scientific">Hippocampus comes</name>
    <name type="common">Tiger tail seahorse</name>
    <dbReference type="NCBI Taxonomy" id="109280"/>
    <lineage>
        <taxon>Eukaryota</taxon>
        <taxon>Metazoa</taxon>
        <taxon>Chordata</taxon>
        <taxon>Craniata</taxon>
        <taxon>Vertebrata</taxon>
        <taxon>Euteleostomi</taxon>
        <taxon>Actinopterygii</taxon>
        <taxon>Neopterygii</taxon>
        <taxon>Teleostei</taxon>
        <taxon>Neoteleostei</taxon>
        <taxon>Acanthomorphata</taxon>
        <taxon>Syngnathiaria</taxon>
        <taxon>Syngnathiformes</taxon>
        <taxon>Syngnathoidei</taxon>
        <taxon>Syngnathidae</taxon>
        <taxon>Hippocampus</taxon>
    </lineage>
</organism>
<dbReference type="PANTHER" id="PTHR36690:SF2">
    <property type="entry name" value="PROTEIN FAM237A"/>
    <property type="match status" value="1"/>
</dbReference>
<feature type="signal peptide" evidence="1">
    <location>
        <begin position="1"/>
        <end position="16"/>
    </location>
</feature>
<evidence type="ECO:0000313" key="2">
    <source>
        <dbReference type="Ensembl" id="ENSHCOP00000004044.1"/>
    </source>
</evidence>
<dbReference type="AlphaFoldDB" id="A0A3Q3D6E8"/>